<keyword evidence="1" id="KW-0946">Virion</keyword>
<organism evidence="1">
    <name type="scientific">Ceratobasidium partitivirus CP-a1</name>
    <dbReference type="NCBI Taxonomy" id="1970086"/>
    <lineage>
        <taxon>Viruses</taxon>
        <taxon>Riboviria</taxon>
        <taxon>Orthornavirae</taxon>
        <taxon>Pisuviricota</taxon>
        <taxon>Duplopiviricetes</taxon>
        <taxon>Durnavirales</taxon>
        <taxon>Partitiviridae</taxon>
        <taxon>Ceratobasidium partitivirus CP-a</taxon>
    </lineage>
</organism>
<dbReference type="InterPro" id="IPR058242">
    <property type="entry name" value="Capsid_partitivirus"/>
</dbReference>
<dbReference type="EMBL" id="KU291902">
    <property type="protein sequence ID" value="AOX47600.1"/>
    <property type="molecule type" value="Genomic_RNA"/>
</dbReference>
<proteinExistence type="predicted"/>
<sequence>MSTAKSVAVRAAALKSKAVTVEASVSKVPDPSINFLDTFMANSSARTDHSNEFTIDVFPDSIPTTCYIMSLMSKYMDDIDQKKHGKASLPTMVFYSMSLYYGFFLLNDMYVRPTHSEYADPWHKNEHMKSFADFLGSLPVPEGLMTIFEELFAAEHERRKNVHFVPSMAGYSYHHYHGKFIPPMMFINAHNTMCDVAATTKGDIMLDFLKRPIYSITTMKSNQTYAYTAQALDFLGGTTDGTTGAKFANTKWFQYFETIFNPVIFRSYQRRDYLAEIPLSPPKFAHPRKVNPYHLIYAPTKQNLVEQKTVLQALAGIMKGSVPFSKTLVDIISSGSGIAIIRHGYSEMSLPLITHDLSNLSSVTKYTKQSKIDAEDFANAIKFLVIPTKPTTKTAPTMPRVEKDDGTPVTTGYKISRLFSSPYFRVDDAPSTDELPADSDFVTFKETEHLYPKVYVMDILGTTTVDAYKATLTGKVIESFDIDGSTVGQPNIRTALGQENSLFFDSAIPFNMVYRRTHFVETALFTHEAVALRRTKADRQSRHPASSILVDRTKVIIPKFNQQTNDSHGPGNPFVGLTQAAHVSWYQFALRFIGFKSPDATSNPYPEIPGRNNRRLIAWSPYVFVAAQDEDSFEEPDAALTRRFFIMNLRTIVGSTIPLVEVKNAIECLPVP</sequence>
<evidence type="ECO:0000313" key="1">
    <source>
        <dbReference type="EMBL" id="AOX47600.1"/>
    </source>
</evidence>
<dbReference type="GO" id="GO:0019028">
    <property type="term" value="C:viral capsid"/>
    <property type="evidence" value="ECO:0007669"/>
    <property type="project" value="UniProtKB-KW"/>
</dbReference>
<dbReference type="Pfam" id="PF25666">
    <property type="entry name" value="Partiti_capsid"/>
    <property type="match status" value="1"/>
</dbReference>
<accession>A0A219WGJ7</accession>
<reference evidence="1" key="1">
    <citation type="journal article" date="2017" name="Virology">
        <title>The challenges of using high-throughput sequencing to track multiple bipartite mycoviruses of wild orchid-fungus partnerships over consecutive years.</title>
        <authorList>
            <person name="Ong J.W.L."/>
            <person name="Li H."/>
            <person name="Sivasithamparam K."/>
            <person name="Dixon K.W."/>
            <person name="Jones M.G.K."/>
            <person name="Wylie S.J."/>
        </authorList>
    </citation>
    <scope>NUCLEOTIDE SEQUENCE</scope>
</reference>
<name>A0A219WGJ7_9VIRU</name>
<keyword evidence="1" id="KW-0167">Capsid protein</keyword>
<protein>
    <submittedName>
        <fullName evidence="1">Coat protein</fullName>
    </submittedName>
</protein>